<protein>
    <recommendedName>
        <fullName evidence="3">XRE family transcriptional regulator</fullName>
    </recommendedName>
</protein>
<evidence type="ECO:0008006" key="3">
    <source>
        <dbReference type="Google" id="ProtNLM"/>
    </source>
</evidence>
<organism evidence="1 2">
    <name type="scientific">Streptomyces andamanensis</name>
    <dbReference type="NCBI Taxonomy" id="1565035"/>
    <lineage>
        <taxon>Bacteria</taxon>
        <taxon>Bacillati</taxon>
        <taxon>Actinomycetota</taxon>
        <taxon>Actinomycetes</taxon>
        <taxon>Kitasatosporales</taxon>
        <taxon>Streptomycetaceae</taxon>
        <taxon>Streptomyces</taxon>
    </lineage>
</organism>
<proteinExistence type="predicted"/>
<dbReference type="EMBL" id="JBHSDP010000011">
    <property type="protein sequence ID" value="MFC4328297.1"/>
    <property type="molecule type" value="Genomic_DNA"/>
</dbReference>
<dbReference type="Proteomes" id="UP001595824">
    <property type="component" value="Unassembled WGS sequence"/>
</dbReference>
<keyword evidence="2" id="KW-1185">Reference proteome</keyword>
<sequence>MSVYQPSNPELGKNAIARRVAALRAMNDAGGPQYRRYDKSGARPAYQVEVLSGDMRPLTTREVPAYVLGGADMYPGVRAHLAEALDAALVDPEVSDRESLLEAVLQVLDERCGSHLAKAAAYFTDEGQPLAVAI</sequence>
<gene>
    <name evidence="1" type="ORF">ACFPC0_10715</name>
</gene>
<name>A0ABV8TCC3_9ACTN</name>
<reference evidence="2" key="1">
    <citation type="journal article" date="2019" name="Int. J. Syst. Evol. Microbiol.">
        <title>The Global Catalogue of Microorganisms (GCM) 10K type strain sequencing project: providing services to taxonomists for standard genome sequencing and annotation.</title>
        <authorList>
            <consortium name="The Broad Institute Genomics Platform"/>
            <consortium name="The Broad Institute Genome Sequencing Center for Infectious Disease"/>
            <person name="Wu L."/>
            <person name="Ma J."/>
        </authorList>
    </citation>
    <scope>NUCLEOTIDE SEQUENCE [LARGE SCALE GENOMIC DNA]</scope>
    <source>
        <strain evidence="2">PCU 347</strain>
    </source>
</reference>
<accession>A0ABV8TCC3</accession>
<dbReference type="RefSeq" id="WP_381738454.1">
    <property type="nucleotide sequence ID" value="NZ_JBHSDP010000011.1"/>
</dbReference>
<evidence type="ECO:0000313" key="1">
    <source>
        <dbReference type="EMBL" id="MFC4328297.1"/>
    </source>
</evidence>
<evidence type="ECO:0000313" key="2">
    <source>
        <dbReference type="Proteomes" id="UP001595824"/>
    </source>
</evidence>
<comment type="caution">
    <text evidence="1">The sequence shown here is derived from an EMBL/GenBank/DDBJ whole genome shotgun (WGS) entry which is preliminary data.</text>
</comment>